<dbReference type="PROSITE" id="PS01117">
    <property type="entry name" value="HTH_MARR_1"/>
    <property type="match status" value="1"/>
</dbReference>
<dbReference type="InterPro" id="IPR036390">
    <property type="entry name" value="WH_DNA-bd_sf"/>
</dbReference>
<evidence type="ECO:0000256" key="2">
    <source>
        <dbReference type="ARBA" id="ARBA00023125"/>
    </source>
</evidence>
<dbReference type="Pfam" id="PF12802">
    <property type="entry name" value="MarR_2"/>
    <property type="match status" value="1"/>
</dbReference>
<dbReference type="PANTHER" id="PTHR33164">
    <property type="entry name" value="TRANSCRIPTIONAL REGULATOR, MARR FAMILY"/>
    <property type="match status" value="1"/>
</dbReference>
<proteinExistence type="predicted"/>
<dbReference type="InterPro" id="IPR023187">
    <property type="entry name" value="Tscrpt_reg_MarR-type_CS"/>
</dbReference>
<dbReference type="PROSITE" id="PS50995">
    <property type="entry name" value="HTH_MARR_2"/>
    <property type="match status" value="1"/>
</dbReference>
<feature type="domain" description="HTH marR-type" evidence="4">
    <location>
        <begin position="7"/>
        <end position="139"/>
    </location>
</feature>
<evidence type="ECO:0000256" key="1">
    <source>
        <dbReference type="ARBA" id="ARBA00023015"/>
    </source>
</evidence>
<keyword evidence="6" id="KW-1185">Reference proteome</keyword>
<dbReference type="PRINTS" id="PR00598">
    <property type="entry name" value="HTHMARR"/>
</dbReference>
<dbReference type="InterPro" id="IPR000835">
    <property type="entry name" value="HTH_MarR-typ"/>
</dbReference>
<evidence type="ECO:0000256" key="3">
    <source>
        <dbReference type="ARBA" id="ARBA00023163"/>
    </source>
</evidence>
<sequence length="141" mass="15241">MTEPPAGPPVGLLLRLAHVRARSAFTAALEPLGLLSHQYGVLRVLATRGPSSQRQIADAVSGDKSTMVRIVDDLERRGLVLRRPAAGDRRAYAVELTGEGRDLYRKADAIAAAVAAELLAGFSPEERRTLTDLLVRFVRDA</sequence>
<dbReference type="SUPFAM" id="SSF46785">
    <property type="entry name" value="Winged helix' DNA-binding domain"/>
    <property type="match status" value="1"/>
</dbReference>
<dbReference type="InterPro" id="IPR036388">
    <property type="entry name" value="WH-like_DNA-bd_sf"/>
</dbReference>
<keyword evidence="3" id="KW-0804">Transcription</keyword>
<evidence type="ECO:0000313" key="5">
    <source>
        <dbReference type="EMBL" id="MBW8482926.1"/>
    </source>
</evidence>
<name>A0ABS7FRD2_9ACTN</name>
<dbReference type="EMBL" id="JAIBOA010000006">
    <property type="protein sequence ID" value="MBW8482926.1"/>
    <property type="molecule type" value="Genomic_DNA"/>
</dbReference>
<organism evidence="5 6">
    <name type="scientific">Actinomadura parmotrematis</name>
    <dbReference type="NCBI Taxonomy" id="2864039"/>
    <lineage>
        <taxon>Bacteria</taxon>
        <taxon>Bacillati</taxon>
        <taxon>Actinomycetota</taxon>
        <taxon>Actinomycetes</taxon>
        <taxon>Streptosporangiales</taxon>
        <taxon>Thermomonosporaceae</taxon>
        <taxon>Actinomadura</taxon>
    </lineage>
</organism>
<evidence type="ECO:0000313" key="6">
    <source>
        <dbReference type="Proteomes" id="UP000774570"/>
    </source>
</evidence>
<dbReference type="SMART" id="SM00347">
    <property type="entry name" value="HTH_MARR"/>
    <property type="match status" value="1"/>
</dbReference>
<evidence type="ECO:0000259" key="4">
    <source>
        <dbReference type="PROSITE" id="PS50995"/>
    </source>
</evidence>
<protein>
    <submittedName>
        <fullName evidence="5">MarR family transcriptional regulator</fullName>
    </submittedName>
</protein>
<dbReference type="Proteomes" id="UP000774570">
    <property type="component" value="Unassembled WGS sequence"/>
</dbReference>
<dbReference type="InterPro" id="IPR039422">
    <property type="entry name" value="MarR/SlyA-like"/>
</dbReference>
<dbReference type="Gene3D" id="1.10.10.10">
    <property type="entry name" value="Winged helix-like DNA-binding domain superfamily/Winged helix DNA-binding domain"/>
    <property type="match status" value="1"/>
</dbReference>
<dbReference type="PANTHER" id="PTHR33164:SF99">
    <property type="entry name" value="MARR FAMILY REGULATORY PROTEIN"/>
    <property type="match status" value="1"/>
</dbReference>
<comment type="caution">
    <text evidence="5">The sequence shown here is derived from an EMBL/GenBank/DDBJ whole genome shotgun (WGS) entry which is preliminary data.</text>
</comment>
<dbReference type="RefSeq" id="WP_220165803.1">
    <property type="nucleotide sequence ID" value="NZ_JAIBOA010000006.1"/>
</dbReference>
<gene>
    <name evidence="5" type="ORF">K1Y72_11140</name>
</gene>
<accession>A0ABS7FRD2</accession>
<keyword evidence="1" id="KW-0805">Transcription regulation</keyword>
<keyword evidence="2" id="KW-0238">DNA-binding</keyword>
<reference evidence="5 6" key="1">
    <citation type="submission" date="2021-07" db="EMBL/GenBank/DDBJ databases">
        <title>Actinomadura sp. PM05-2 isolated from lichen.</title>
        <authorList>
            <person name="Somphong A."/>
            <person name="Phongsopitanun W."/>
            <person name="Tanasupawat S."/>
            <person name="Peongsungnone V."/>
        </authorList>
    </citation>
    <scope>NUCLEOTIDE SEQUENCE [LARGE SCALE GENOMIC DNA]</scope>
    <source>
        <strain evidence="5 6">PM05-2</strain>
    </source>
</reference>